<dbReference type="OrthoDB" id="913780at2759"/>
<dbReference type="AlphaFoldDB" id="A0A9D5CUR0"/>
<dbReference type="Gene3D" id="3.40.30.10">
    <property type="entry name" value="Glutaredoxin"/>
    <property type="match status" value="1"/>
</dbReference>
<dbReference type="SUPFAM" id="SSF52833">
    <property type="entry name" value="Thioredoxin-like"/>
    <property type="match status" value="1"/>
</dbReference>
<gene>
    <name evidence="2" type="ORF">J5N97_014174</name>
</gene>
<keyword evidence="3" id="KW-1185">Reference proteome</keyword>
<organism evidence="2 3">
    <name type="scientific">Dioscorea zingiberensis</name>
    <dbReference type="NCBI Taxonomy" id="325984"/>
    <lineage>
        <taxon>Eukaryota</taxon>
        <taxon>Viridiplantae</taxon>
        <taxon>Streptophyta</taxon>
        <taxon>Embryophyta</taxon>
        <taxon>Tracheophyta</taxon>
        <taxon>Spermatophyta</taxon>
        <taxon>Magnoliopsida</taxon>
        <taxon>Liliopsida</taxon>
        <taxon>Dioscoreales</taxon>
        <taxon>Dioscoreaceae</taxon>
        <taxon>Dioscorea</taxon>
    </lineage>
</organism>
<protein>
    <recommendedName>
        <fullName evidence="4">Diacylglycerol O-acyltransferase 3</fullName>
    </recommendedName>
</protein>
<evidence type="ECO:0000256" key="1">
    <source>
        <dbReference type="SAM" id="MobiDB-lite"/>
    </source>
</evidence>
<feature type="compositionally biased region" description="Basic and acidic residues" evidence="1">
    <location>
        <begin position="116"/>
        <end position="139"/>
    </location>
</feature>
<dbReference type="Proteomes" id="UP001085076">
    <property type="component" value="Miscellaneous, Linkage group lg03"/>
</dbReference>
<reference evidence="2" key="1">
    <citation type="submission" date="2021-03" db="EMBL/GenBank/DDBJ databases">
        <authorList>
            <person name="Li Z."/>
            <person name="Yang C."/>
        </authorList>
    </citation>
    <scope>NUCLEOTIDE SEQUENCE</scope>
    <source>
        <strain evidence="2">Dzin_1.0</strain>
        <tissue evidence="2">Leaf</tissue>
    </source>
</reference>
<evidence type="ECO:0000313" key="2">
    <source>
        <dbReference type="EMBL" id="KAJ0978700.1"/>
    </source>
</evidence>
<feature type="region of interest" description="Disordered" evidence="1">
    <location>
        <begin position="116"/>
        <end position="168"/>
    </location>
</feature>
<name>A0A9D5CUR0_9LILI</name>
<dbReference type="InterPro" id="IPR036249">
    <property type="entry name" value="Thioredoxin-like_sf"/>
</dbReference>
<evidence type="ECO:0000313" key="3">
    <source>
        <dbReference type="Proteomes" id="UP001085076"/>
    </source>
</evidence>
<dbReference type="CDD" id="cd02980">
    <property type="entry name" value="TRX_Fd_family"/>
    <property type="match status" value="1"/>
</dbReference>
<accession>A0A9D5CUR0</accession>
<dbReference type="EMBL" id="JAGGNH010000003">
    <property type="protein sequence ID" value="KAJ0978700.1"/>
    <property type="molecule type" value="Genomic_DNA"/>
</dbReference>
<reference evidence="2" key="2">
    <citation type="journal article" date="2022" name="Hortic Res">
        <title>The genome of Dioscorea zingiberensis sheds light on the biosynthesis, origin and evolution of the medicinally important diosgenin saponins.</title>
        <authorList>
            <person name="Li Y."/>
            <person name="Tan C."/>
            <person name="Li Z."/>
            <person name="Guo J."/>
            <person name="Li S."/>
            <person name="Chen X."/>
            <person name="Wang C."/>
            <person name="Dai X."/>
            <person name="Yang H."/>
            <person name="Song W."/>
            <person name="Hou L."/>
            <person name="Xu J."/>
            <person name="Tong Z."/>
            <person name="Xu A."/>
            <person name="Yuan X."/>
            <person name="Wang W."/>
            <person name="Yang Q."/>
            <person name="Chen L."/>
            <person name="Sun Z."/>
            <person name="Wang K."/>
            <person name="Pan B."/>
            <person name="Chen J."/>
            <person name="Bao Y."/>
            <person name="Liu F."/>
            <person name="Qi X."/>
            <person name="Gang D.R."/>
            <person name="Wen J."/>
            <person name="Li J."/>
        </authorList>
    </citation>
    <scope>NUCLEOTIDE SEQUENCE</scope>
    <source>
        <strain evidence="2">Dzin_1.0</strain>
    </source>
</reference>
<comment type="caution">
    <text evidence="2">The sequence shown here is derived from an EMBL/GenBank/DDBJ whole genome shotgun (WGS) entry which is preliminary data.</text>
</comment>
<proteinExistence type="predicted"/>
<evidence type="ECO:0008006" key="4">
    <source>
        <dbReference type="Google" id="ProtNLM"/>
    </source>
</evidence>
<sequence>MEASGVSLRRAPFCTGESWMCGRRGKTSKRVVSVPGARFVDDGHLKYYVSCGERKKEEKKRAKLVKGLEKDLSVLYSMGLGVNPEDSLTAEVKSKMISEAAELLLKQLKQLRVEEKEMKRKRKEEKAARKAAKKMKDLQDDSESSCSSSQSEIEPECRPPPPMEFKSPDRLMHREDCCISNNVVIEKPPPPMEFKMHREDCCISSNVVIEKPSTPVNKIEVCMGGKCKRSGALQLLEEIDKKVGMEGAVVGCKCMGKCRDGPNVKVLKHGDQDNTLKHVRNPLHIGVALEDVDTIVANFLGENMDLALSAA</sequence>